<dbReference type="InterPro" id="IPR003661">
    <property type="entry name" value="HisK_dim/P_dom"/>
</dbReference>
<accession>A0A3B0ZLJ3</accession>
<dbReference type="InterPro" id="IPR036097">
    <property type="entry name" value="HisK_dim/P_sf"/>
</dbReference>
<keyword evidence="1" id="KW-0597">Phosphoprotein</keyword>
<dbReference type="SUPFAM" id="SSF47384">
    <property type="entry name" value="Homodimeric domain of signal transducing histidine kinase"/>
    <property type="match status" value="1"/>
</dbReference>
<dbReference type="Pfam" id="PF02518">
    <property type="entry name" value="HATPase_c"/>
    <property type="match status" value="1"/>
</dbReference>
<dbReference type="Pfam" id="PF25323">
    <property type="entry name" value="6TM_PilS"/>
    <property type="match status" value="1"/>
</dbReference>
<dbReference type="CDD" id="cd00075">
    <property type="entry name" value="HATPase"/>
    <property type="match status" value="1"/>
</dbReference>
<reference evidence="4" key="1">
    <citation type="submission" date="2018-06" db="EMBL/GenBank/DDBJ databases">
        <authorList>
            <person name="Zhirakovskaya E."/>
        </authorList>
    </citation>
    <scope>NUCLEOTIDE SEQUENCE</scope>
</reference>
<dbReference type="InterPro" id="IPR003594">
    <property type="entry name" value="HATPase_dom"/>
</dbReference>
<dbReference type="CDD" id="cd00082">
    <property type="entry name" value="HisKA"/>
    <property type="match status" value="1"/>
</dbReference>
<proteinExistence type="predicted"/>
<evidence type="ECO:0000259" key="3">
    <source>
        <dbReference type="PROSITE" id="PS50109"/>
    </source>
</evidence>
<dbReference type="SMART" id="SM00388">
    <property type="entry name" value="HisKA"/>
    <property type="match status" value="1"/>
</dbReference>
<dbReference type="Gene3D" id="3.30.450.20">
    <property type="entry name" value="PAS domain"/>
    <property type="match status" value="1"/>
</dbReference>
<dbReference type="PROSITE" id="PS50109">
    <property type="entry name" value="HIS_KIN"/>
    <property type="match status" value="1"/>
</dbReference>
<feature type="transmembrane region" description="Helical" evidence="2">
    <location>
        <begin position="160"/>
        <end position="178"/>
    </location>
</feature>
<evidence type="ECO:0000256" key="2">
    <source>
        <dbReference type="SAM" id="Phobius"/>
    </source>
</evidence>
<sequence>MLNSSKTKHIANTQMWSPLRLLNLYRITLAGLASILCYSDSIPYPLGSSNFNLFYATSIVYLIVGLLNVISIKRQAPHFKSQVYAHVLVDIAIITLLMHASGGIGSGMGILLVIAVAGGSLLIFGRAAILIASIATIALLSEQIYTSWSHPLWDTNYTQAGLLGASLFATAILAQALAKRLHESEALAEKRGVDLASMAQLTEYIIERMQTGILVIDHHKKIHLINASARNLLGEKQSIETTISELSAPLMQQVEHWWAHSNDKPQPFKSSETAPSIMPRFAHLGNDNDSGTLIFLEDMAAIAQQAQQLKLASLGRLTASIAHEIRNPLGAISHAGQLLAESSNLDKGEIRLTEIIQNHSQRVNTIIENIMQLNRRDRSSPEEIDLNQWLASFADDFCLNEDVLNSQIHHTLNDEVNIIRFDESQLQQVVLNLCQNGLRHGDQGSLPQLWLQGGIVKESNIPYLEIIDNGKGIDPAHAEHIFEPFFTTAANGSGLGLYISRELCESNQAHLNYIPDASPNTGRSSCFRITFADPRRRQVI</sequence>
<evidence type="ECO:0000313" key="4">
    <source>
        <dbReference type="EMBL" id="VAW89113.1"/>
    </source>
</evidence>
<dbReference type="SUPFAM" id="SSF55874">
    <property type="entry name" value="ATPase domain of HSP90 chaperone/DNA topoisomerase II/histidine kinase"/>
    <property type="match status" value="1"/>
</dbReference>
<gene>
    <name evidence="4" type="ORF">MNBD_GAMMA17-1853</name>
</gene>
<dbReference type="PRINTS" id="PR00344">
    <property type="entry name" value="BCTRLSENSOR"/>
</dbReference>
<keyword evidence="2" id="KW-0812">Transmembrane</keyword>
<dbReference type="PANTHER" id="PTHR43065">
    <property type="entry name" value="SENSOR HISTIDINE KINASE"/>
    <property type="match status" value="1"/>
</dbReference>
<dbReference type="PANTHER" id="PTHR43065:SF52">
    <property type="entry name" value="SENSOR PROTEIN KINASE PILS"/>
    <property type="match status" value="1"/>
</dbReference>
<dbReference type="Gene3D" id="3.30.565.10">
    <property type="entry name" value="Histidine kinase-like ATPase, C-terminal domain"/>
    <property type="match status" value="1"/>
</dbReference>
<feature type="transmembrane region" description="Helical" evidence="2">
    <location>
        <begin position="110"/>
        <end position="140"/>
    </location>
</feature>
<evidence type="ECO:0000256" key="1">
    <source>
        <dbReference type="ARBA" id="ARBA00022553"/>
    </source>
</evidence>
<dbReference type="AlphaFoldDB" id="A0A3B0ZLJ3"/>
<organism evidence="4">
    <name type="scientific">hydrothermal vent metagenome</name>
    <dbReference type="NCBI Taxonomy" id="652676"/>
    <lineage>
        <taxon>unclassified sequences</taxon>
        <taxon>metagenomes</taxon>
        <taxon>ecological metagenomes</taxon>
    </lineage>
</organism>
<dbReference type="Gene3D" id="1.10.287.130">
    <property type="match status" value="1"/>
</dbReference>
<dbReference type="EMBL" id="UOFQ01000121">
    <property type="protein sequence ID" value="VAW89113.1"/>
    <property type="molecule type" value="Genomic_DNA"/>
</dbReference>
<dbReference type="SMART" id="SM00387">
    <property type="entry name" value="HATPase_c"/>
    <property type="match status" value="1"/>
</dbReference>
<keyword evidence="2" id="KW-0472">Membrane</keyword>
<dbReference type="GO" id="GO:0000155">
    <property type="term" value="F:phosphorelay sensor kinase activity"/>
    <property type="evidence" value="ECO:0007669"/>
    <property type="project" value="InterPro"/>
</dbReference>
<name>A0A3B0ZLJ3_9ZZZZ</name>
<dbReference type="InterPro" id="IPR036890">
    <property type="entry name" value="HATPase_C_sf"/>
</dbReference>
<feature type="transmembrane region" description="Helical" evidence="2">
    <location>
        <begin position="21"/>
        <end position="41"/>
    </location>
</feature>
<dbReference type="Pfam" id="PF00512">
    <property type="entry name" value="HisKA"/>
    <property type="match status" value="1"/>
</dbReference>
<feature type="transmembrane region" description="Helical" evidence="2">
    <location>
        <begin position="83"/>
        <end position="104"/>
    </location>
</feature>
<protein>
    <submittedName>
        <fullName evidence="4">Two-component sensor PilS</fullName>
    </submittedName>
</protein>
<feature type="domain" description="Histidine kinase" evidence="3">
    <location>
        <begin position="320"/>
        <end position="535"/>
    </location>
</feature>
<feature type="transmembrane region" description="Helical" evidence="2">
    <location>
        <begin position="53"/>
        <end position="71"/>
    </location>
</feature>
<keyword evidence="2" id="KW-1133">Transmembrane helix</keyword>
<dbReference type="InterPro" id="IPR005467">
    <property type="entry name" value="His_kinase_dom"/>
</dbReference>
<dbReference type="InterPro" id="IPR004358">
    <property type="entry name" value="Sig_transdc_His_kin-like_C"/>
</dbReference>